<proteinExistence type="predicted"/>
<dbReference type="EMBL" id="FOYX01000001">
    <property type="protein sequence ID" value="SFR54516.1"/>
    <property type="molecule type" value="Genomic_DNA"/>
</dbReference>
<accession>A0A1I6HJD2</accession>
<dbReference type="Proteomes" id="UP000199462">
    <property type="component" value="Unassembled WGS sequence"/>
</dbReference>
<feature type="transmembrane region" description="Helical" evidence="1">
    <location>
        <begin position="44"/>
        <end position="65"/>
    </location>
</feature>
<keyword evidence="1" id="KW-1133">Transmembrane helix</keyword>
<protein>
    <recommendedName>
        <fullName evidence="4">DUF2975 domain-containing protein</fullName>
    </recommendedName>
</protein>
<feature type="transmembrane region" description="Helical" evidence="1">
    <location>
        <begin position="7"/>
        <end position="24"/>
    </location>
</feature>
<keyword evidence="1" id="KW-0812">Transmembrane</keyword>
<evidence type="ECO:0000313" key="2">
    <source>
        <dbReference type="EMBL" id="SFR54516.1"/>
    </source>
</evidence>
<evidence type="ECO:0008006" key="4">
    <source>
        <dbReference type="Google" id="ProtNLM"/>
    </source>
</evidence>
<dbReference type="InterPro" id="IPR021354">
    <property type="entry name" value="DUF2975"/>
</dbReference>
<feature type="transmembrane region" description="Helical" evidence="1">
    <location>
        <begin position="128"/>
        <end position="148"/>
    </location>
</feature>
<evidence type="ECO:0000313" key="3">
    <source>
        <dbReference type="Proteomes" id="UP000199462"/>
    </source>
</evidence>
<feature type="transmembrane region" description="Helical" evidence="1">
    <location>
        <begin position="90"/>
        <end position="108"/>
    </location>
</feature>
<reference evidence="3" key="1">
    <citation type="submission" date="2016-10" db="EMBL/GenBank/DDBJ databases">
        <authorList>
            <person name="Varghese N."/>
            <person name="Submissions S."/>
        </authorList>
    </citation>
    <scope>NUCLEOTIDE SEQUENCE [LARGE SCALE GENOMIC DNA]</scope>
    <source>
        <strain evidence="3">DSM 19891</strain>
    </source>
</reference>
<dbReference type="STRING" id="440514.SAMN04488010_0439"/>
<name>A0A1I6HJD2_9FLAO</name>
<dbReference type="Pfam" id="PF11188">
    <property type="entry name" value="DUF2975"/>
    <property type="match status" value="1"/>
</dbReference>
<dbReference type="AlphaFoldDB" id="A0A1I6HJD2"/>
<organism evidence="2 3">
    <name type="scientific">Maribacter stanieri</name>
    <dbReference type="NCBI Taxonomy" id="440514"/>
    <lineage>
        <taxon>Bacteria</taxon>
        <taxon>Pseudomonadati</taxon>
        <taxon>Bacteroidota</taxon>
        <taxon>Flavobacteriia</taxon>
        <taxon>Flavobacteriales</taxon>
        <taxon>Flavobacteriaceae</taxon>
        <taxon>Maribacter</taxon>
    </lineage>
</organism>
<evidence type="ECO:0000256" key="1">
    <source>
        <dbReference type="SAM" id="Phobius"/>
    </source>
</evidence>
<keyword evidence="3" id="KW-1185">Reference proteome</keyword>
<dbReference type="RefSeq" id="WP_091901124.1">
    <property type="nucleotide sequence ID" value="NZ_FOYX01000001.1"/>
</dbReference>
<keyword evidence="1" id="KW-0472">Membrane</keyword>
<gene>
    <name evidence="2" type="ORF">SAMN04488010_0439</name>
</gene>
<sequence>MKNLIFFLYLLICLWIIGGLVAIFRSSSDLYNLILIENVYDNLTIPICILIAKISISSILTFYLLKFSRVINKLNLENFLSKKNGKSFKTIGRVFLYYSFIRLFINIIEISLGENYQKLIEYNTKGVIEGVVTLLITSLFLLIISKIIDQGYYFKNENDLTI</sequence>